<reference evidence="1" key="1">
    <citation type="submission" date="2014-12" db="EMBL/GenBank/DDBJ databases">
        <title>Genome Sequence of Valsa Canker Pathogens Uncovers a Specific Adaption of Colonization on Woody Bark.</title>
        <authorList>
            <person name="Yin Z."/>
            <person name="Liu H."/>
            <person name="Gao X."/>
            <person name="Li Z."/>
            <person name="Song N."/>
            <person name="Ke X."/>
            <person name="Dai Q."/>
            <person name="Wu Y."/>
            <person name="Sun Y."/>
            <person name="Xu J.-R."/>
            <person name="Kang Z.K."/>
            <person name="Wang L."/>
            <person name="Huang L."/>
        </authorList>
    </citation>
    <scope>NUCLEOTIDE SEQUENCE [LARGE SCALE GENOMIC DNA]</scope>
    <source>
        <strain evidence="1">03-8</strain>
    </source>
</reference>
<dbReference type="Gene3D" id="2.60.120.330">
    <property type="entry name" value="B-lactam Antibiotic, Isopenicillin N Synthase, Chain"/>
    <property type="match status" value="1"/>
</dbReference>
<organism evidence="1 2">
    <name type="scientific">Cytospora mali</name>
    <name type="common">Apple Valsa canker fungus</name>
    <name type="synonym">Valsa mali</name>
    <dbReference type="NCBI Taxonomy" id="578113"/>
    <lineage>
        <taxon>Eukaryota</taxon>
        <taxon>Fungi</taxon>
        <taxon>Dikarya</taxon>
        <taxon>Ascomycota</taxon>
        <taxon>Pezizomycotina</taxon>
        <taxon>Sordariomycetes</taxon>
        <taxon>Sordariomycetidae</taxon>
        <taxon>Diaporthales</taxon>
        <taxon>Cytosporaceae</taxon>
        <taxon>Cytospora</taxon>
    </lineage>
</organism>
<dbReference type="AlphaFoldDB" id="A0A194VUT6"/>
<protein>
    <submittedName>
        <fullName evidence="1">Uncharacterized protein</fullName>
    </submittedName>
</protein>
<dbReference type="EMBL" id="CM003100">
    <property type="protein sequence ID" value="KUI67762.1"/>
    <property type="molecule type" value="Genomic_DNA"/>
</dbReference>
<dbReference type="InterPro" id="IPR027443">
    <property type="entry name" value="IPNS-like_sf"/>
</dbReference>
<keyword evidence="2" id="KW-1185">Reference proteome</keyword>
<gene>
    <name evidence="1" type="ORF">VM1G_03555</name>
</gene>
<evidence type="ECO:0000313" key="1">
    <source>
        <dbReference type="EMBL" id="KUI67762.1"/>
    </source>
</evidence>
<accession>A0A194VUT6</accession>
<sequence>MLDEDPRYVVSGVDMTDLYPAPFPDGIATVGLGRKLLSKLLASDQQEAERIFRFAQNPGFFNVDLTDHEDGIIQNIIDRSEKYWTKAVLPSGEVKYNEMMNFPLTDMFGYSVRNDFALPAWLDDADRGLIERTGRQAHHLAHVVLSGLGQSIEIKTGALCAAHRIEDQSGDFLRLLHYPGCNPSHNADHLRFPAHTDVTSIGLLFTWRSAASGTRCYSSCARRIFPRSRGAGYGLCPEWPSSIWEMPSRRDSIVLSARLRLKIRMNATAFCVR</sequence>
<proteinExistence type="predicted"/>
<dbReference type="OrthoDB" id="288590at2759"/>
<name>A0A194VUT6_CYTMA</name>
<dbReference type="Proteomes" id="UP000078559">
    <property type="component" value="Chromosome 3"/>
</dbReference>
<dbReference type="SUPFAM" id="SSF51197">
    <property type="entry name" value="Clavaminate synthase-like"/>
    <property type="match status" value="1"/>
</dbReference>
<evidence type="ECO:0000313" key="2">
    <source>
        <dbReference type="Proteomes" id="UP000078559"/>
    </source>
</evidence>